<feature type="transmembrane region" description="Helical" evidence="13">
    <location>
        <begin position="198"/>
        <end position="221"/>
    </location>
</feature>
<keyword evidence="7 13" id="KW-0812">Transmembrane</keyword>
<keyword evidence="10 13" id="KW-1133">Transmembrane helix</keyword>
<evidence type="ECO:0000313" key="16">
    <source>
        <dbReference type="EMBL" id="SPF29040.1"/>
    </source>
</evidence>
<name>A0A2R8AAF4_9RHOB</name>
<feature type="transmembrane region" description="Helical" evidence="13">
    <location>
        <begin position="5"/>
        <end position="21"/>
    </location>
</feature>
<comment type="subcellular location">
    <subcellularLocation>
        <location evidence="1">Cell inner membrane</location>
        <topology evidence="1">Multi-pass membrane protein</topology>
    </subcellularLocation>
</comment>
<reference evidence="16 17" key="1">
    <citation type="submission" date="2018-03" db="EMBL/GenBank/DDBJ databases">
        <authorList>
            <person name="Keele B.F."/>
        </authorList>
    </citation>
    <scope>NUCLEOTIDE SEQUENCE [LARGE SCALE GENOMIC DNA]</scope>
    <source>
        <strain evidence="16 17">CeCT 8812</strain>
    </source>
</reference>
<feature type="domain" description="Motility protein A N-terminal" evidence="15">
    <location>
        <begin position="4"/>
        <end position="94"/>
    </location>
</feature>
<evidence type="ECO:0000256" key="13">
    <source>
        <dbReference type="SAM" id="Phobius"/>
    </source>
</evidence>
<dbReference type="GO" id="GO:1902600">
    <property type="term" value="P:proton transmembrane transport"/>
    <property type="evidence" value="ECO:0007669"/>
    <property type="project" value="UniProtKB-KW"/>
</dbReference>
<keyword evidence="5" id="KW-0145">Chemotaxis</keyword>
<dbReference type="EMBL" id="OMKW01000002">
    <property type="protein sequence ID" value="SPF29040.1"/>
    <property type="molecule type" value="Genomic_DNA"/>
</dbReference>
<feature type="domain" description="MotA/TolQ/ExbB proton channel" evidence="14">
    <location>
        <begin position="131"/>
        <end position="235"/>
    </location>
</feature>
<dbReference type="RefSeq" id="WP_108781771.1">
    <property type="nucleotide sequence ID" value="NZ_OMKW01000002.1"/>
</dbReference>
<dbReference type="Proteomes" id="UP000244932">
    <property type="component" value="Unassembled WGS sequence"/>
</dbReference>
<keyword evidence="8" id="KW-0283">Flagellar rotation</keyword>
<evidence type="ECO:0000256" key="5">
    <source>
        <dbReference type="ARBA" id="ARBA00022500"/>
    </source>
</evidence>
<sequence>MTGVIGIVVVLVMVFGGYLWSGGKFGVILGSLHYELMIIGGSAVGAFIIANSSQLIKQTLSDLGRVFRGSRWREEDYADLLILLFALLRVAKKNPAELEEHIEQPQESSIFNAYPRLLADGELVEIICDTLRAQTLNYDDPHQVEEVLEKRLEARLHHSLESAHALQVMADGLPALGIVAAVLGVIKTMSSIDQPPEVLGKMIGGALVGTFLGVFLSYAFVGPFAAKVRAVKEQENSLYLLVKEVLVAALHGHAPNICVEIGRQNTPRDLRPLFDELDEALRNAPGKAA</sequence>
<evidence type="ECO:0000256" key="11">
    <source>
        <dbReference type="ARBA" id="ARBA00023065"/>
    </source>
</evidence>
<dbReference type="InterPro" id="IPR046786">
    <property type="entry name" value="MotA_N"/>
</dbReference>
<keyword evidence="12 13" id="KW-0472">Membrane</keyword>
<evidence type="ECO:0000259" key="14">
    <source>
        <dbReference type="Pfam" id="PF01618"/>
    </source>
</evidence>
<keyword evidence="4" id="KW-1003">Cell membrane</keyword>
<feature type="transmembrane region" description="Helical" evidence="13">
    <location>
        <begin position="27"/>
        <end position="50"/>
    </location>
</feature>
<evidence type="ECO:0000256" key="1">
    <source>
        <dbReference type="ARBA" id="ARBA00004429"/>
    </source>
</evidence>
<dbReference type="NCBIfam" id="TIGR03818">
    <property type="entry name" value="MotA1"/>
    <property type="match status" value="1"/>
</dbReference>
<dbReference type="PANTHER" id="PTHR30433:SF4">
    <property type="entry name" value="MOTILITY PROTEIN A"/>
    <property type="match status" value="1"/>
</dbReference>
<dbReference type="OrthoDB" id="9782603at2"/>
<keyword evidence="9" id="KW-0375">Hydrogen ion transport</keyword>
<evidence type="ECO:0000256" key="2">
    <source>
        <dbReference type="ARBA" id="ARBA00008038"/>
    </source>
</evidence>
<evidence type="ECO:0000256" key="10">
    <source>
        <dbReference type="ARBA" id="ARBA00022989"/>
    </source>
</evidence>
<dbReference type="GO" id="GO:0071978">
    <property type="term" value="P:bacterial-type flagellum-dependent swarming motility"/>
    <property type="evidence" value="ECO:0007669"/>
    <property type="project" value="InterPro"/>
</dbReference>
<dbReference type="AlphaFoldDB" id="A0A2R8AAF4"/>
<gene>
    <name evidence="16" type="primary">motA</name>
    <name evidence="16" type="ORF">POI8812_01345</name>
</gene>
<feature type="transmembrane region" description="Helical" evidence="13">
    <location>
        <begin position="165"/>
        <end position="186"/>
    </location>
</feature>
<dbReference type="PANTHER" id="PTHR30433">
    <property type="entry name" value="CHEMOTAXIS PROTEIN MOTA"/>
    <property type="match status" value="1"/>
</dbReference>
<proteinExistence type="inferred from homology"/>
<keyword evidence="17" id="KW-1185">Reference proteome</keyword>
<dbReference type="InterPro" id="IPR002898">
    <property type="entry name" value="MotA_ExbB_proton_chnl"/>
</dbReference>
<dbReference type="InterPro" id="IPR000540">
    <property type="entry name" value="Flag_MotA_CS"/>
</dbReference>
<dbReference type="GO" id="GO:0005886">
    <property type="term" value="C:plasma membrane"/>
    <property type="evidence" value="ECO:0007669"/>
    <property type="project" value="UniProtKB-SubCell"/>
</dbReference>
<evidence type="ECO:0000256" key="6">
    <source>
        <dbReference type="ARBA" id="ARBA00022519"/>
    </source>
</evidence>
<keyword evidence="3" id="KW-0813">Transport</keyword>
<keyword evidence="11" id="KW-0406">Ion transport</keyword>
<dbReference type="Pfam" id="PF01618">
    <property type="entry name" value="MotA_ExbB"/>
    <property type="match status" value="1"/>
</dbReference>
<organism evidence="16 17">
    <name type="scientific">Pontivivens insulae</name>
    <dbReference type="NCBI Taxonomy" id="1639689"/>
    <lineage>
        <taxon>Bacteria</taxon>
        <taxon>Pseudomonadati</taxon>
        <taxon>Pseudomonadota</taxon>
        <taxon>Alphaproteobacteria</taxon>
        <taxon>Rhodobacterales</taxon>
        <taxon>Paracoccaceae</taxon>
        <taxon>Pontivivens</taxon>
    </lineage>
</organism>
<dbReference type="GO" id="GO:0006935">
    <property type="term" value="P:chemotaxis"/>
    <property type="evidence" value="ECO:0007669"/>
    <property type="project" value="UniProtKB-KW"/>
</dbReference>
<accession>A0A2R8AAF4</accession>
<evidence type="ECO:0000259" key="15">
    <source>
        <dbReference type="Pfam" id="PF20560"/>
    </source>
</evidence>
<evidence type="ECO:0000256" key="8">
    <source>
        <dbReference type="ARBA" id="ARBA00022779"/>
    </source>
</evidence>
<comment type="similarity">
    <text evidence="2">Belongs to the MotA family.</text>
</comment>
<evidence type="ECO:0000256" key="9">
    <source>
        <dbReference type="ARBA" id="ARBA00022781"/>
    </source>
</evidence>
<protein>
    <submittedName>
        <fullName evidence="16">Motility protein A</fullName>
    </submittedName>
</protein>
<evidence type="ECO:0000313" key="17">
    <source>
        <dbReference type="Proteomes" id="UP000244932"/>
    </source>
</evidence>
<evidence type="ECO:0000256" key="12">
    <source>
        <dbReference type="ARBA" id="ARBA00023136"/>
    </source>
</evidence>
<dbReference type="InterPro" id="IPR022522">
    <property type="entry name" value="Flagellar_motor_stator_MotA"/>
</dbReference>
<dbReference type="InterPro" id="IPR047055">
    <property type="entry name" value="MotA-like"/>
</dbReference>
<dbReference type="Pfam" id="PF20560">
    <property type="entry name" value="MotA_N"/>
    <property type="match status" value="1"/>
</dbReference>
<dbReference type="PROSITE" id="PS01307">
    <property type="entry name" value="MOTA"/>
    <property type="match status" value="1"/>
</dbReference>
<evidence type="ECO:0000256" key="7">
    <source>
        <dbReference type="ARBA" id="ARBA00022692"/>
    </source>
</evidence>
<keyword evidence="6" id="KW-0997">Cell inner membrane</keyword>
<evidence type="ECO:0000256" key="4">
    <source>
        <dbReference type="ARBA" id="ARBA00022475"/>
    </source>
</evidence>
<evidence type="ECO:0000256" key="3">
    <source>
        <dbReference type="ARBA" id="ARBA00022448"/>
    </source>
</evidence>